<accession>A0ABP0QVB5</accession>
<evidence type="ECO:0000256" key="1">
    <source>
        <dbReference type="SAM" id="MobiDB-lite"/>
    </source>
</evidence>
<name>A0ABP0QVB5_9DINO</name>
<feature type="region of interest" description="Disordered" evidence="1">
    <location>
        <begin position="79"/>
        <end position="99"/>
    </location>
</feature>
<comment type="caution">
    <text evidence="2">The sequence shown here is derived from an EMBL/GenBank/DDBJ whole genome shotgun (WGS) entry which is preliminary data.</text>
</comment>
<evidence type="ECO:0000313" key="2">
    <source>
        <dbReference type="EMBL" id="CAK9092235.1"/>
    </source>
</evidence>
<dbReference type="EMBL" id="CAXAMN010025051">
    <property type="protein sequence ID" value="CAK9092235.1"/>
    <property type="molecule type" value="Genomic_DNA"/>
</dbReference>
<evidence type="ECO:0008006" key="4">
    <source>
        <dbReference type="Google" id="ProtNLM"/>
    </source>
</evidence>
<keyword evidence="3" id="KW-1185">Reference proteome</keyword>
<dbReference type="Proteomes" id="UP001642484">
    <property type="component" value="Unassembled WGS sequence"/>
</dbReference>
<evidence type="ECO:0000313" key="3">
    <source>
        <dbReference type="Proteomes" id="UP001642484"/>
    </source>
</evidence>
<protein>
    <recommendedName>
        <fullName evidence="4">Secreted protein</fullName>
    </recommendedName>
</protein>
<gene>
    <name evidence="2" type="ORF">CCMP2556_LOCUS44171</name>
</gene>
<reference evidence="2 3" key="1">
    <citation type="submission" date="2024-02" db="EMBL/GenBank/DDBJ databases">
        <authorList>
            <person name="Chen Y."/>
            <person name="Shah S."/>
            <person name="Dougan E. K."/>
            <person name="Thang M."/>
            <person name="Chan C."/>
        </authorList>
    </citation>
    <scope>NUCLEOTIDE SEQUENCE [LARGE SCALE GENOMIC DNA]</scope>
</reference>
<sequence>MIEQFKYRMPFCFESLLIASSFSSGFLVCSAWEVHLLPLPLRPGGAHASVSMVSELVEELPLDAATALYVQTVRTVRRRKRGASGGWTGRPTTWGLDGQ</sequence>
<organism evidence="2 3">
    <name type="scientific">Durusdinium trenchii</name>
    <dbReference type="NCBI Taxonomy" id="1381693"/>
    <lineage>
        <taxon>Eukaryota</taxon>
        <taxon>Sar</taxon>
        <taxon>Alveolata</taxon>
        <taxon>Dinophyceae</taxon>
        <taxon>Suessiales</taxon>
        <taxon>Symbiodiniaceae</taxon>
        <taxon>Durusdinium</taxon>
    </lineage>
</organism>
<proteinExistence type="predicted"/>